<dbReference type="AlphaFoldDB" id="A0A242JX63"/>
<dbReference type="STRING" id="1987383.A5844_002299"/>
<comment type="caution">
    <text evidence="2">The sequence shown here is derived from an EMBL/GenBank/DDBJ whole genome shotgun (WGS) entry which is preliminary data.</text>
</comment>
<evidence type="ECO:0000259" key="1">
    <source>
        <dbReference type="Pfam" id="PF00535"/>
    </source>
</evidence>
<dbReference type="RefSeq" id="WP_086285349.1">
    <property type="nucleotide sequence ID" value="NZ_NGMO01000004.1"/>
</dbReference>
<dbReference type="InterPro" id="IPR001173">
    <property type="entry name" value="Glyco_trans_2-like"/>
</dbReference>
<accession>A0A242JX63</accession>
<sequence length="346" mass="40206">MTNPIFSIIVPIYNAENTISRAIIALKNLEFKKYEVILINDGSTDNTEQLIKESIQDESHFHLITTKNQGPGLARNEGIKQAKGNYVLFFDADDEPINEILDDYQKIFDRSPNTDLIVSSFKFRTLSEGKVISEKDYLVPEHQYTTHESFIGDMYQLMNQQLMYVVWNKCYRRNVLVEHNIRFRNYSSCEDRIFNLEYYQYCQNVIMNPKIEYTYEFEGGKGITNQYRPNKFQTFKEFYLLAKEVTKNKSDSGMASLFLKGTVSVILSIIETEQLSNSEKKTEIKNIFNDEIVKEAASIACTDSTFKRLTKIFFNLPTTLSYSFIVLAGKIQSFSPKLISVLKRKY</sequence>
<evidence type="ECO:0000313" key="2">
    <source>
        <dbReference type="EMBL" id="OTP09521.1"/>
    </source>
</evidence>
<organism evidence="2 3">
    <name type="scientific">Candidatus Enterococcus wittei</name>
    <dbReference type="NCBI Taxonomy" id="1987383"/>
    <lineage>
        <taxon>Bacteria</taxon>
        <taxon>Bacillati</taxon>
        <taxon>Bacillota</taxon>
        <taxon>Bacilli</taxon>
        <taxon>Lactobacillales</taxon>
        <taxon>Enterococcaceae</taxon>
        <taxon>Enterococcus</taxon>
    </lineage>
</organism>
<name>A0A242JX63_9ENTE</name>
<dbReference type="SUPFAM" id="SSF53448">
    <property type="entry name" value="Nucleotide-diphospho-sugar transferases"/>
    <property type="match status" value="1"/>
</dbReference>
<protein>
    <recommendedName>
        <fullName evidence="1">Glycosyltransferase 2-like domain-containing protein</fullName>
    </recommendedName>
</protein>
<reference evidence="2 3" key="1">
    <citation type="submission" date="2017-05" db="EMBL/GenBank/DDBJ databases">
        <title>The Genome Sequence of Enterococcus sp. 10A9_DIV0425.</title>
        <authorList>
            <consortium name="The Broad Institute Genomics Platform"/>
            <consortium name="The Broad Institute Genomic Center for Infectious Diseases"/>
            <person name="Earl A."/>
            <person name="Manson A."/>
            <person name="Schwartman J."/>
            <person name="Gilmore M."/>
            <person name="Abouelleil A."/>
            <person name="Cao P."/>
            <person name="Chapman S."/>
            <person name="Cusick C."/>
            <person name="Shea T."/>
            <person name="Young S."/>
            <person name="Neafsey D."/>
            <person name="Nusbaum C."/>
            <person name="Birren B."/>
        </authorList>
    </citation>
    <scope>NUCLEOTIDE SEQUENCE [LARGE SCALE GENOMIC DNA]</scope>
    <source>
        <strain evidence="2 3">10A9_DIV0425</strain>
    </source>
</reference>
<dbReference type="Pfam" id="PF00535">
    <property type="entry name" value="Glycos_transf_2"/>
    <property type="match status" value="1"/>
</dbReference>
<gene>
    <name evidence="2" type="ORF">A5844_002299</name>
</gene>
<dbReference type="Gene3D" id="3.90.550.10">
    <property type="entry name" value="Spore Coat Polysaccharide Biosynthesis Protein SpsA, Chain A"/>
    <property type="match status" value="1"/>
</dbReference>
<dbReference type="Proteomes" id="UP000194933">
    <property type="component" value="Unassembled WGS sequence"/>
</dbReference>
<dbReference type="InterPro" id="IPR029044">
    <property type="entry name" value="Nucleotide-diphossugar_trans"/>
</dbReference>
<evidence type="ECO:0000313" key="3">
    <source>
        <dbReference type="Proteomes" id="UP000194933"/>
    </source>
</evidence>
<proteinExistence type="predicted"/>
<dbReference type="CDD" id="cd00761">
    <property type="entry name" value="Glyco_tranf_GTA_type"/>
    <property type="match status" value="1"/>
</dbReference>
<keyword evidence="3" id="KW-1185">Reference proteome</keyword>
<dbReference type="EMBL" id="NGMO01000004">
    <property type="protein sequence ID" value="OTP09521.1"/>
    <property type="molecule type" value="Genomic_DNA"/>
</dbReference>
<feature type="domain" description="Glycosyltransferase 2-like" evidence="1">
    <location>
        <begin position="7"/>
        <end position="123"/>
    </location>
</feature>
<dbReference type="PANTHER" id="PTHR22916:SF64">
    <property type="entry name" value="TRANSFERASE, PUTATIVE-RELATED"/>
    <property type="match status" value="1"/>
</dbReference>
<dbReference type="PANTHER" id="PTHR22916">
    <property type="entry name" value="GLYCOSYLTRANSFERASE"/>
    <property type="match status" value="1"/>
</dbReference>